<dbReference type="Gramene" id="Psat01G0475700-T1">
    <property type="protein sequence ID" value="KAI5447030.1"/>
    <property type="gene ID" value="KIW84_014757"/>
</dbReference>
<name>A0A9D5GZH5_PEA</name>
<sequence length="132" mass="15841">MMIRLTTERRHPLKQLHGFLWQRTNRSTSNQSGKRNNIRLDSSLKHFLKHLLCLFKILNFFKKLKQHIVKNNKSFPFNLLVEVIKSKHCNIRVCYVTENVLCITFCNTVSQTLENFRNLLLIKIRRLEFGER</sequence>
<keyword evidence="2" id="KW-1185">Reference proteome</keyword>
<reference evidence="1 2" key="1">
    <citation type="journal article" date="2022" name="Nat. Genet.">
        <title>Improved pea reference genome and pan-genome highlight genomic features and evolutionary characteristics.</title>
        <authorList>
            <person name="Yang T."/>
            <person name="Liu R."/>
            <person name="Luo Y."/>
            <person name="Hu S."/>
            <person name="Wang D."/>
            <person name="Wang C."/>
            <person name="Pandey M.K."/>
            <person name="Ge S."/>
            <person name="Xu Q."/>
            <person name="Li N."/>
            <person name="Li G."/>
            <person name="Huang Y."/>
            <person name="Saxena R.K."/>
            <person name="Ji Y."/>
            <person name="Li M."/>
            <person name="Yan X."/>
            <person name="He Y."/>
            <person name="Liu Y."/>
            <person name="Wang X."/>
            <person name="Xiang C."/>
            <person name="Varshney R.K."/>
            <person name="Ding H."/>
            <person name="Gao S."/>
            <person name="Zong X."/>
        </authorList>
    </citation>
    <scope>NUCLEOTIDE SEQUENCE [LARGE SCALE GENOMIC DNA]</scope>
    <source>
        <strain evidence="1 2">cv. Zhongwan 6</strain>
    </source>
</reference>
<dbReference type="EMBL" id="JAMSHJ010000001">
    <property type="protein sequence ID" value="KAI5447030.1"/>
    <property type="molecule type" value="Genomic_DNA"/>
</dbReference>
<organism evidence="1 2">
    <name type="scientific">Pisum sativum</name>
    <name type="common">Garden pea</name>
    <name type="synonym">Lathyrus oleraceus</name>
    <dbReference type="NCBI Taxonomy" id="3888"/>
    <lineage>
        <taxon>Eukaryota</taxon>
        <taxon>Viridiplantae</taxon>
        <taxon>Streptophyta</taxon>
        <taxon>Embryophyta</taxon>
        <taxon>Tracheophyta</taxon>
        <taxon>Spermatophyta</taxon>
        <taxon>Magnoliopsida</taxon>
        <taxon>eudicotyledons</taxon>
        <taxon>Gunneridae</taxon>
        <taxon>Pentapetalae</taxon>
        <taxon>rosids</taxon>
        <taxon>fabids</taxon>
        <taxon>Fabales</taxon>
        <taxon>Fabaceae</taxon>
        <taxon>Papilionoideae</taxon>
        <taxon>50 kb inversion clade</taxon>
        <taxon>NPAAA clade</taxon>
        <taxon>Hologalegina</taxon>
        <taxon>IRL clade</taxon>
        <taxon>Fabeae</taxon>
        <taxon>Lathyrus</taxon>
    </lineage>
</organism>
<protein>
    <submittedName>
        <fullName evidence="1">Uncharacterized protein</fullName>
    </submittedName>
</protein>
<evidence type="ECO:0000313" key="1">
    <source>
        <dbReference type="EMBL" id="KAI5447030.1"/>
    </source>
</evidence>
<accession>A0A9D5GZH5</accession>
<gene>
    <name evidence="1" type="ORF">KIW84_014757</name>
</gene>
<evidence type="ECO:0000313" key="2">
    <source>
        <dbReference type="Proteomes" id="UP001058974"/>
    </source>
</evidence>
<proteinExistence type="predicted"/>
<comment type="caution">
    <text evidence="1">The sequence shown here is derived from an EMBL/GenBank/DDBJ whole genome shotgun (WGS) entry which is preliminary data.</text>
</comment>
<dbReference type="Proteomes" id="UP001058974">
    <property type="component" value="Chromosome 1"/>
</dbReference>
<dbReference type="AlphaFoldDB" id="A0A9D5GZH5"/>